<organism evidence="1 2">
    <name type="scientific">Arctium lappa</name>
    <name type="common">Greater burdock</name>
    <name type="synonym">Lappa major</name>
    <dbReference type="NCBI Taxonomy" id="4217"/>
    <lineage>
        <taxon>Eukaryota</taxon>
        <taxon>Viridiplantae</taxon>
        <taxon>Streptophyta</taxon>
        <taxon>Embryophyta</taxon>
        <taxon>Tracheophyta</taxon>
        <taxon>Spermatophyta</taxon>
        <taxon>Magnoliopsida</taxon>
        <taxon>eudicotyledons</taxon>
        <taxon>Gunneridae</taxon>
        <taxon>Pentapetalae</taxon>
        <taxon>asterids</taxon>
        <taxon>campanulids</taxon>
        <taxon>Asterales</taxon>
        <taxon>Asteraceae</taxon>
        <taxon>Carduoideae</taxon>
        <taxon>Cardueae</taxon>
        <taxon>Arctiinae</taxon>
        <taxon>Arctium</taxon>
    </lineage>
</organism>
<reference evidence="2" key="1">
    <citation type="journal article" date="2022" name="Mol. Ecol. Resour.">
        <title>The genomes of chicory, endive, great burdock and yacon provide insights into Asteraceae palaeo-polyploidization history and plant inulin production.</title>
        <authorList>
            <person name="Fan W."/>
            <person name="Wang S."/>
            <person name="Wang H."/>
            <person name="Wang A."/>
            <person name="Jiang F."/>
            <person name="Liu H."/>
            <person name="Zhao H."/>
            <person name="Xu D."/>
            <person name="Zhang Y."/>
        </authorList>
    </citation>
    <scope>NUCLEOTIDE SEQUENCE [LARGE SCALE GENOMIC DNA]</scope>
    <source>
        <strain evidence="2">cv. Niubang</strain>
    </source>
</reference>
<reference evidence="1 2" key="2">
    <citation type="journal article" date="2022" name="Mol. Ecol. Resour.">
        <title>The genomes of chicory, endive, great burdock and yacon provide insights into Asteraceae paleo-polyploidization history and plant inulin production.</title>
        <authorList>
            <person name="Fan W."/>
            <person name="Wang S."/>
            <person name="Wang H."/>
            <person name="Wang A."/>
            <person name="Jiang F."/>
            <person name="Liu H."/>
            <person name="Zhao H."/>
            <person name="Xu D."/>
            <person name="Zhang Y."/>
        </authorList>
    </citation>
    <scope>NUCLEOTIDE SEQUENCE [LARGE SCALE GENOMIC DNA]</scope>
    <source>
        <strain evidence="2">cv. Niubang</strain>
    </source>
</reference>
<comment type="caution">
    <text evidence="1">The sequence shown here is derived from an EMBL/GenBank/DDBJ whole genome shotgun (WGS) entry which is preliminary data.</text>
</comment>
<gene>
    <name evidence="1" type="ORF">L6452_18168</name>
</gene>
<evidence type="ECO:0000313" key="2">
    <source>
        <dbReference type="Proteomes" id="UP001055879"/>
    </source>
</evidence>
<accession>A0ACB9C5K3</accession>
<evidence type="ECO:0000313" key="1">
    <source>
        <dbReference type="EMBL" id="KAI3729508.1"/>
    </source>
</evidence>
<name>A0ACB9C5K3_ARCLA</name>
<dbReference type="Proteomes" id="UP001055879">
    <property type="component" value="Linkage Group LG05"/>
</dbReference>
<dbReference type="EMBL" id="CM042051">
    <property type="protein sequence ID" value="KAI3729508.1"/>
    <property type="molecule type" value="Genomic_DNA"/>
</dbReference>
<sequence length="104" mass="12190">MADAVSTIDVRVDIEEFHGLNYFKLRKEKEKKRIERCLEKPLKVIRIPRNLLGSLFQERKKERDFKLSCMGKLLKKGAVDMDHARIRTRSELGRSEPSSVTYDP</sequence>
<keyword evidence="2" id="KW-1185">Reference proteome</keyword>
<proteinExistence type="predicted"/>
<protein>
    <submittedName>
        <fullName evidence="1">Uncharacterized protein</fullName>
    </submittedName>
</protein>